<dbReference type="AlphaFoldDB" id="A0A2W5WZM2"/>
<dbReference type="Proteomes" id="UP000248783">
    <property type="component" value="Unassembled WGS sequence"/>
</dbReference>
<reference evidence="1 2" key="1">
    <citation type="submission" date="2018-06" db="EMBL/GenBank/DDBJ databases">
        <title>Whole genome sequencing of a novel hydrocarbon degrading bacterial strain, PW21 isolated from oil contaminated produced water sample.</title>
        <authorList>
            <person name="Nagkirti P."/>
            <person name="Shaikh A."/>
            <person name="Gowdaman V."/>
            <person name="Engineer A.E."/>
            <person name="Dagar S."/>
            <person name="Dhakephalkar P.K."/>
        </authorList>
    </citation>
    <scope>NUCLEOTIDE SEQUENCE [LARGE SCALE GENOMIC DNA]</scope>
    <source>
        <strain evidence="1 2">PW21</strain>
    </source>
</reference>
<organism evidence="1 2">
    <name type="scientific">Xylanimonas oleitrophica</name>
    <dbReference type="NCBI Taxonomy" id="2607479"/>
    <lineage>
        <taxon>Bacteria</taxon>
        <taxon>Bacillati</taxon>
        <taxon>Actinomycetota</taxon>
        <taxon>Actinomycetes</taxon>
        <taxon>Micrococcales</taxon>
        <taxon>Promicromonosporaceae</taxon>
        <taxon>Xylanimonas</taxon>
    </lineage>
</organism>
<gene>
    <name evidence="1" type="ORF">DNL40_07050</name>
</gene>
<evidence type="ECO:0000313" key="1">
    <source>
        <dbReference type="EMBL" id="PZR53856.1"/>
    </source>
</evidence>
<dbReference type="EMBL" id="QKWH01000003">
    <property type="protein sequence ID" value="PZR53856.1"/>
    <property type="molecule type" value="Genomic_DNA"/>
</dbReference>
<proteinExistence type="predicted"/>
<sequence length="135" mass="14291">MSSDLAWRSALPHREGAELAAAQDRLEAAGLAPEDVTHVLADLGDELHGQGESGDPLRAALLWGELGAYLAYAQERAASGRRSSYARLAQTASLARVAAQLGVSRQAVHKTMGARDSQDSYVATLSMRGRRPHGG</sequence>
<comment type="caution">
    <text evidence="1">The sequence shown here is derived from an EMBL/GenBank/DDBJ whole genome shotgun (WGS) entry which is preliminary data.</text>
</comment>
<keyword evidence="2" id="KW-1185">Reference proteome</keyword>
<evidence type="ECO:0000313" key="2">
    <source>
        <dbReference type="Proteomes" id="UP000248783"/>
    </source>
</evidence>
<accession>A0A2W5WZM2</accession>
<name>A0A2W5WZM2_9MICO</name>
<dbReference type="RefSeq" id="WP_111250523.1">
    <property type="nucleotide sequence ID" value="NZ_QKWH01000003.1"/>
</dbReference>
<protein>
    <submittedName>
        <fullName evidence="1">Uncharacterized protein</fullName>
    </submittedName>
</protein>